<reference evidence="1 2" key="1">
    <citation type="submission" date="2019-12" db="EMBL/GenBank/DDBJ databases">
        <authorList>
            <person name="Jiao W.-B."/>
            <person name="Schneeberger K."/>
        </authorList>
    </citation>
    <scope>NUCLEOTIDE SEQUENCE [LARGE SCALE GENOMIC DNA]</scope>
    <source>
        <strain evidence="2">cv. C24</strain>
    </source>
</reference>
<dbReference type="ExpressionAtlas" id="A0A5S9XSC2">
    <property type="expression patterns" value="baseline and differential"/>
</dbReference>
<evidence type="ECO:0000313" key="1">
    <source>
        <dbReference type="EMBL" id="CAA0394175.1"/>
    </source>
</evidence>
<sequence>MAEIKATCTMKIRRSISWEEINESRLNGLCVFCKELETPDHHLKHMNLGILMVDGDEDQLERGEVIVHRSVDLVQDPREENTKMDNHKVLAQKARVEEESTPKYQVPIANFESLMSIEPREVDFGLENIDSVVLNENGEQDWVKQNIKRRFEVDDDVNRGQKLLSITENCSAHQVFGKTSQHEEKLEIKKKVKGFKSWMFKFKLAKKTIRKRDNKGWFHTWRRKVGWRKSKPMKLQFVSHQVKESSHRDKDSSAGKSQLSKRWVLKWRACGSNKI</sequence>
<evidence type="ECO:0000313" key="2">
    <source>
        <dbReference type="Proteomes" id="UP000434276"/>
    </source>
</evidence>
<gene>
    <name evidence="1" type="ORF">C24_LOCUS17370</name>
</gene>
<dbReference type="OrthoDB" id="1110715at2759"/>
<dbReference type="EMBL" id="CACSHJ010000095">
    <property type="protein sequence ID" value="CAA0394175.1"/>
    <property type="molecule type" value="Genomic_DNA"/>
</dbReference>
<name>A0A5S9XSC2_ARATH</name>
<organism evidence="1 2">
    <name type="scientific">Arabidopsis thaliana</name>
    <name type="common">Mouse-ear cress</name>
    <dbReference type="NCBI Taxonomy" id="3702"/>
    <lineage>
        <taxon>Eukaryota</taxon>
        <taxon>Viridiplantae</taxon>
        <taxon>Streptophyta</taxon>
        <taxon>Embryophyta</taxon>
        <taxon>Tracheophyta</taxon>
        <taxon>Spermatophyta</taxon>
        <taxon>Magnoliopsida</taxon>
        <taxon>eudicotyledons</taxon>
        <taxon>Gunneridae</taxon>
        <taxon>Pentapetalae</taxon>
        <taxon>rosids</taxon>
        <taxon>malvids</taxon>
        <taxon>Brassicales</taxon>
        <taxon>Brassicaceae</taxon>
        <taxon>Camelineae</taxon>
        <taxon>Arabidopsis</taxon>
    </lineage>
</organism>
<dbReference type="Proteomes" id="UP000434276">
    <property type="component" value="Unassembled WGS sequence"/>
</dbReference>
<accession>A0A5S9XSC2</accession>
<protein>
    <submittedName>
        <fullName evidence="1">Uncharacterized protein</fullName>
    </submittedName>
</protein>
<proteinExistence type="predicted"/>
<dbReference type="AlphaFoldDB" id="A0A5S9XSC2"/>